<evidence type="ECO:0000313" key="3">
    <source>
        <dbReference type="Proteomes" id="UP000241769"/>
    </source>
</evidence>
<accession>A0A2P6MPS0</accession>
<dbReference type="EMBL" id="MDYQ01000563">
    <property type="protein sequence ID" value="PRP73718.1"/>
    <property type="molecule type" value="Genomic_DNA"/>
</dbReference>
<reference evidence="2 3" key="1">
    <citation type="journal article" date="2018" name="Genome Biol. Evol.">
        <title>Multiple Roots of Fruiting Body Formation in Amoebozoa.</title>
        <authorList>
            <person name="Hillmann F."/>
            <person name="Forbes G."/>
            <person name="Novohradska S."/>
            <person name="Ferling I."/>
            <person name="Riege K."/>
            <person name="Groth M."/>
            <person name="Westermann M."/>
            <person name="Marz M."/>
            <person name="Spaller T."/>
            <person name="Winckler T."/>
            <person name="Schaap P."/>
            <person name="Glockner G."/>
        </authorList>
    </citation>
    <scope>NUCLEOTIDE SEQUENCE [LARGE SCALE GENOMIC DNA]</scope>
    <source>
        <strain evidence="2 3">Jena</strain>
    </source>
</reference>
<sequence length="220" mass="24197">MKLVTLTLLLFSILLSRGDISVFENTYKDLSCSALIQITVSPANVCLPEETPDYVYSIKASIENGNYTSNYWEGTSNCTGTGQTSPSIVLDQCYSLQRDAFTQSWKYTTGTNLGITLTFNDSVIVSYSDNNCTKLMRTTVQLNDSCTTQYAQNRGTCVTITDSHEKPAGAQIRYCGSDSVIQNINQNKSSITDISRPGQANSLHRVPLIFCLAIILLLVL</sequence>
<comment type="caution">
    <text evidence="2">The sequence shown here is derived from an EMBL/GenBank/DDBJ whole genome shotgun (WGS) entry which is preliminary data.</text>
</comment>
<organism evidence="2 3">
    <name type="scientific">Planoprotostelium fungivorum</name>
    <dbReference type="NCBI Taxonomy" id="1890364"/>
    <lineage>
        <taxon>Eukaryota</taxon>
        <taxon>Amoebozoa</taxon>
        <taxon>Evosea</taxon>
        <taxon>Variosea</taxon>
        <taxon>Cavosteliida</taxon>
        <taxon>Cavosteliaceae</taxon>
        <taxon>Planoprotostelium</taxon>
    </lineage>
</organism>
<gene>
    <name evidence="2" type="ORF">PROFUN_16582</name>
</gene>
<dbReference type="InParanoid" id="A0A2P6MPS0"/>
<keyword evidence="1" id="KW-0732">Signal</keyword>
<feature type="chain" id="PRO_5015106988" evidence="1">
    <location>
        <begin position="19"/>
        <end position="220"/>
    </location>
</feature>
<feature type="signal peptide" evidence="1">
    <location>
        <begin position="1"/>
        <end position="18"/>
    </location>
</feature>
<evidence type="ECO:0000313" key="2">
    <source>
        <dbReference type="EMBL" id="PRP73718.1"/>
    </source>
</evidence>
<dbReference type="AlphaFoldDB" id="A0A2P6MPS0"/>
<keyword evidence="3" id="KW-1185">Reference proteome</keyword>
<protein>
    <submittedName>
        <fullName evidence="2">Uncharacterized protein</fullName>
    </submittedName>
</protein>
<proteinExistence type="predicted"/>
<name>A0A2P6MPS0_9EUKA</name>
<dbReference type="Proteomes" id="UP000241769">
    <property type="component" value="Unassembled WGS sequence"/>
</dbReference>
<evidence type="ECO:0000256" key="1">
    <source>
        <dbReference type="SAM" id="SignalP"/>
    </source>
</evidence>